<keyword evidence="1" id="KW-0472">Membrane</keyword>
<evidence type="ECO:0000313" key="3">
    <source>
        <dbReference type="EMBL" id="CAB4817820.1"/>
    </source>
</evidence>
<organism evidence="4">
    <name type="scientific">freshwater metagenome</name>
    <dbReference type="NCBI Taxonomy" id="449393"/>
    <lineage>
        <taxon>unclassified sequences</taxon>
        <taxon>metagenomes</taxon>
        <taxon>ecological metagenomes</taxon>
    </lineage>
</organism>
<keyword evidence="1" id="KW-1133">Transmembrane helix</keyword>
<reference evidence="4" key="1">
    <citation type="submission" date="2020-05" db="EMBL/GenBank/DDBJ databases">
        <authorList>
            <person name="Chiriac C."/>
            <person name="Salcher M."/>
            <person name="Ghai R."/>
            <person name="Kavagutti S V."/>
        </authorList>
    </citation>
    <scope>NUCLEOTIDE SEQUENCE</scope>
</reference>
<dbReference type="EMBL" id="CAEZYR010000178">
    <property type="protein sequence ID" value="CAB4770372.1"/>
    <property type="molecule type" value="Genomic_DNA"/>
</dbReference>
<feature type="transmembrane region" description="Helical" evidence="1">
    <location>
        <begin position="13"/>
        <end position="34"/>
    </location>
</feature>
<sequence>MLLAETLVLGDNLLAYMVLAFGGAMAVGNTLAIARPPERPKSEGDLDRAPVIRSVVFAVIGGVAALWALASLIS</sequence>
<name>A0A6J7HNG9_9ZZZZ</name>
<accession>A0A6J7HNG9</accession>
<keyword evidence="1" id="KW-0812">Transmembrane</keyword>
<dbReference type="AlphaFoldDB" id="A0A6J7HNG9"/>
<proteinExistence type="predicted"/>
<feature type="transmembrane region" description="Helical" evidence="1">
    <location>
        <begin position="55"/>
        <end position="73"/>
    </location>
</feature>
<evidence type="ECO:0000256" key="1">
    <source>
        <dbReference type="SAM" id="Phobius"/>
    </source>
</evidence>
<evidence type="ECO:0000313" key="2">
    <source>
        <dbReference type="EMBL" id="CAB4770372.1"/>
    </source>
</evidence>
<dbReference type="EMBL" id="CAFBMH010000078">
    <property type="protein sequence ID" value="CAB4917925.1"/>
    <property type="molecule type" value="Genomic_DNA"/>
</dbReference>
<dbReference type="EMBL" id="CAFBOS010000005">
    <property type="protein sequence ID" value="CAB4977712.1"/>
    <property type="molecule type" value="Genomic_DNA"/>
</dbReference>
<gene>
    <name evidence="2" type="ORF">UFOPK2754_03061</name>
    <name evidence="3" type="ORF">UFOPK3139_00494</name>
    <name evidence="4" type="ORF">UFOPK3543_01921</name>
    <name evidence="5" type="ORF">UFOPK3967_00156</name>
</gene>
<evidence type="ECO:0000313" key="5">
    <source>
        <dbReference type="EMBL" id="CAB4977712.1"/>
    </source>
</evidence>
<dbReference type="EMBL" id="CAFABA010000013">
    <property type="protein sequence ID" value="CAB4817820.1"/>
    <property type="molecule type" value="Genomic_DNA"/>
</dbReference>
<protein>
    <submittedName>
        <fullName evidence="4">Unannotated protein</fullName>
    </submittedName>
</protein>
<evidence type="ECO:0000313" key="4">
    <source>
        <dbReference type="EMBL" id="CAB4917925.1"/>
    </source>
</evidence>